<dbReference type="InterPro" id="IPR029063">
    <property type="entry name" value="SAM-dependent_MTases_sf"/>
</dbReference>
<reference evidence="2 3" key="1">
    <citation type="submission" date="2014-07" db="EMBL/GenBank/DDBJ databases">
        <title>Draft genome sequence of Thalassospira profundimaris R8-17.</title>
        <authorList>
            <person name="Lai Q."/>
            <person name="Shao Z."/>
        </authorList>
    </citation>
    <scope>NUCLEOTIDE SEQUENCE [LARGE SCALE GENOMIC DNA]</scope>
    <source>
        <strain evidence="2 3">R8-17</strain>
    </source>
</reference>
<dbReference type="CDD" id="cd02440">
    <property type="entry name" value="AdoMet_MTases"/>
    <property type="match status" value="1"/>
</dbReference>
<name>A0A367VKA3_9PROT</name>
<dbReference type="AlphaFoldDB" id="A0A367VKA3"/>
<dbReference type="SUPFAM" id="SSF53335">
    <property type="entry name" value="S-adenosyl-L-methionine-dependent methyltransferases"/>
    <property type="match status" value="1"/>
</dbReference>
<dbReference type="EMBL" id="JPWB01000001">
    <property type="protein sequence ID" value="RCK25419.1"/>
    <property type="molecule type" value="Genomic_DNA"/>
</dbReference>
<dbReference type="GO" id="GO:0008757">
    <property type="term" value="F:S-adenosylmethionine-dependent methyltransferase activity"/>
    <property type="evidence" value="ECO:0007669"/>
    <property type="project" value="InterPro"/>
</dbReference>
<dbReference type="Proteomes" id="UP000253061">
    <property type="component" value="Unassembled WGS sequence"/>
</dbReference>
<proteinExistence type="predicted"/>
<dbReference type="Gene3D" id="3.40.50.150">
    <property type="entry name" value="Vaccinia Virus protein VP39"/>
    <property type="match status" value="1"/>
</dbReference>
<evidence type="ECO:0000259" key="1">
    <source>
        <dbReference type="Pfam" id="PF08241"/>
    </source>
</evidence>
<dbReference type="InterPro" id="IPR013216">
    <property type="entry name" value="Methyltransf_11"/>
</dbReference>
<evidence type="ECO:0000313" key="3">
    <source>
        <dbReference type="Proteomes" id="UP000253061"/>
    </source>
</evidence>
<gene>
    <name evidence="2" type="ORF">TH6_02045</name>
</gene>
<organism evidence="2 3">
    <name type="scientific">Thalassospira profundimaris</name>
    <dbReference type="NCBI Taxonomy" id="502049"/>
    <lineage>
        <taxon>Bacteria</taxon>
        <taxon>Pseudomonadati</taxon>
        <taxon>Pseudomonadota</taxon>
        <taxon>Alphaproteobacteria</taxon>
        <taxon>Rhodospirillales</taxon>
        <taxon>Thalassospiraceae</taxon>
        <taxon>Thalassospira</taxon>
    </lineage>
</organism>
<accession>A0A367VKA3</accession>
<evidence type="ECO:0000313" key="2">
    <source>
        <dbReference type="EMBL" id="RCK25419.1"/>
    </source>
</evidence>
<feature type="domain" description="Methyltransferase type 11" evidence="1">
    <location>
        <begin position="141"/>
        <end position="203"/>
    </location>
</feature>
<comment type="caution">
    <text evidence="2">The sequence shown here is derived from an EMBL/GenBank/DDBJ whole genome shotgun (WGS) entry which is preliminary data.</text>
</comment>
<dbReference type="Pfam" id="PF08241">
    <property type="entry name" value="Methyltransf_11"/>
    <property type="match status" value="1"/>
</dbReference>
<protein>
    <recommendedName>
        <fullName evidence="1">Methyltransferase type 11 domain-containing protein</fullName>
    </recommendedName>
</protein>
<sequence length="274" mass="31360">MINTVKGFLRGTWVYYVYRFFVAKGLMHRPANVVREFVRLPFIFDRVSFVMQMRQLARVKEIAAEKPADDLGKTEHFKKVFDHNATTTSTKQVLTNRLSERAYAVIALPVRELRDEKLLSIGSRTVHELLIAWTQGFSWKNITGVDLYSTHQKILPMNMENLSIEDEQYDCVVMANVLSYASDTKQALSEALRVLKPGGRFVFNGTYDPQATDLWPESYHSGKDLHKMLHDLGAEIYFWHSRDIANSLGNVETDHLIGCVKPPKGATKADPFYL</sequence>
<dbReference type="RefSeq" id="WP_062956500.1">
    <property type="nucleotide sequence ID" value="NZ_JPWB01000001.1"/>
</dbReference>